<name>A0A371CDY0_YARLL</name>
<feature type="compositionally biased region" description="Low complexity" evidence="1">
    <location>
        <begin position="68"/>
        <end position="79"/>
    </location>
</feature>
<accession>A0A371CDY0</accession>
<dbReference type="EMBL" id="KZ858952">
    <property type="protein sequence ID" value="RDW28496.1"/>
    <property type="molecule type" value="Genomic_DNA"/>
</dbReference>
<gene>
    <name evidence="2" type="ORF">B0I71DRAFT_156817</name>
</gene>
<dbReference type="AlphaFoldDB" id="A0A371CDY0"/>
<evidence type="ECO:0000313" key="2">
    <source>
        <dbReference type="EMBL" id="RDW28496.1"/>
    </source>
</evidence>
<evidence type="ECO:0000256" key="1">
    <source>
        <dbReference type="SAM" id="MobiDB-lite"/>
    </source>
</evidence>
<evidence type="ECO:0000313" key="3">
    <source>
        <dbReference type="Proteomes" id="UP000256601"/>
    </source>
</evidence>
<organism evidence="2 3">
    <name type="scientific">Yarrowia lipolytica</name>
    <name type="common">Candida lipolytica</name>
    <dbReference type="NCBI Taxonomy" id="4952"/>
    <lineage>
        <taxon>Eukaryota</taxon>
        <taxon>Fungi</taxon>
        <taxon>Dikarya</taxon>
        <taxon>Ascomycota</taxon>
        <taxon>Saccharomycotina</taxon>
        <taxon>Dipodascomycetes</taxon>
        <taxon>Dipodascales</taxon>
        <taxon>Dipodascales incertae sedis</taxon>
        <taxon>Yarrowia</taxon>
    </lineage>
</organism>
<dbReference type="Proteomes" id="UP000256601">
    <property type="component" value="Unassembled WGS sequence"/>
</dbReference>
<protein>
    <submittedName>
        <fullName evidence="2">Uncharacterized protein</fullName>
    </submittedName>
</protein>
<sequence>MYAMNHGSMHNSRKRRSEEDHYSQSAVTSPPLNHATSNASLHSNFGDQMMDVDMSGGYTSMGDMELTSPAHSPAHSPAPECANRNKRFQQQPVDGYAHAVTMQHLRNAAERGTRQEPCAANGFTPSPAGLVEGLNCQQCDKDLAQDDIYYYDNYTCISCSSIVCRRCSISSIYRTDLYCLGCYSHGC</sequence>
<reference evidence="2 3" key="1">
    <citation type="submission" date="2018-07" db="EMBL/GenBank/DDBJ databases">
        <title>Draft Genome Assemblies for Five Robust Yarrowia lipolytica Strains Exhibiting High Lipid Production and Pentose Sugar Utilization and Sugar Alcohol Secretion from Undetoxified Lignocellulosic Biomass Hydrolysates.</title>
        <authorList>
            <consortium name="DOE Joint Genome Institute"/>
            <person name="Walker C."/>
            <person name="Ryu S."/>
            <person name="Na H."/>
            <person name="Zane M."/>
            <person name="LaButti K."/>
            <person name="Lipzen A."/>
            <person name="Haridas S."/>
            <person name="Barry K."/>
            <person name="Grigoriev I.V."/>
            <person name="Quarterman J."/>
            <person name="Slininger P."/>
            <person name="Dien B."/>
            <person name="Trinh C.T."/>
        </authorList>
    </citation>
    <scope>NUCLEOTIDE SEQUENCE [LARGE SCALE GENOMIC DNA]</scope>
    <source>
        <strain evidence="2 3">YB392</strain>
    </source>
</reference>
<dbReference type="OrthoDB" id="4089436at2759"/>
<feature type="region of interest" description="Disordered" evidence="1">
    <location>
        <begin position="1"/>
        <end position="82"/>
    </location>
</feature>
<proteinExistence type="predicted"/>
<feature type="compositionally biased region" description="Polar residues" evidence="1">
    <location>
        <begin position="23"/>
        <end position="46"/>
    </location>
</feature>
<dbReference type="VEuPathDB" id="FungiDB:YALI0_B09581g"/>